<dbReference type="SUPFAM" id="SSF46894">
    <property type="entry name" value="C-terminal effector domain of the bipartite response regulators"/>
    <property type="match status" value="1"/>
</dbReference>
<name>A0ABW0EUA3_9PSEU</name>
<organism evidence="1 2">
    <name type="scientific">Actinokineospora guangxiensis</name>
    <dbReference type="NCBI Taxonomy" id="1490288"/>
    <lineage>
        <taxon>Bacteria</taxon>
        <taxon>Bacillati</taxon>
        <taxon>Actinomycetota</taxon>
        <taxon>Actinomycetes</taxon>
        <taxon>Pseudonocardiales</taxon>
        <taxon>Pseudonocardiaceae</taxon>
        <taxon>Actinokineospora</taxon>
    </lineage>
</organism>
<evidence type="ECO:0000313" key="1">
    <source>
        <dbReference type="EMBL" id="MFC5289963.1"/>
    </source>
</evidence>
<dbReference type="RefSeq" id="WP_378249831.1">
    <property type="nucleotide sequence ID" value="NZ_JBHSKF010000013.1"/>
</dbReference>
<evidence type="ECO:0000313" key="2">
    <source>
        <dbReference type="Proteomes" id="UP001596157"/>
    </source>
</evidence>
<dbReference type="EMBL" id="JBHSKF010000013">
    <property type="protein sequence ID" value="MFC5289963.1"/>
    <property type="molecule type" value="Genomic_DNA"/>
</dbReference>
<reference evidence="2" key="1">
    <citation type="journal article" date="2019" name="Int. J. Syst. Evol. Microbiol.">
        <title>The Global Catalogue of Microorganisms (GCM) 10K type strain sequencing project: providing services to taxonomists for standard genome sequencing and annotation.</title>
        <authorList>
            <consortium name="The Broad Institute Genomics Platform"/>
            <consortium name="The Broad Institute Genome Sequencing Center for Infectious Disease"/>
            <person name="Wu L."/>
            <person name="Ma J."/>
        </authorList>
    </citation>
    <scope>NUCLEOTIDE SEQUENCE [LARGE SCALE GENOMIC DNA]</scope>
    <source>
        <strain evidence="2">CCUG 59778</strain>
    </source>
</reference>
<accession>A0ABW0EUA3</accession>
<sequence>MITVAVVGQGEVAESVRTRLSADPLVRVLDAESALEPVEVLVLAGEADGEPAVELGCRVVAVGSAPPLSGVACIGPDDLDRLRPLVFGAPRLSTQEELVMVGYASGLTLAAAARQAGVRPATAKKYLERVKRKYTDSGRTAYTKLDLALRAREDGLIAG</sequence>
<dbReference type="Proteomes" id="UP001596157">
    <property type="component" value="Unassembled WGS sequence"/>
</dbReference>
<protein>
    <submittedName>
        <fullName evidence="1">Helix-turn-helix transcriptional regulator</fullName>
    </submittedName>
</protein>
<gene>
    <name evidence="1" type="ORF">ACFPM7_23145</name>
</gene>
<dbReference type="Gene3D" id="1.10.10.10">
    <property type="entry name" value="Winged helix-like DNA-binding domain superfamily/Winged helix DNA-binding domain"/>
    <property type="match status" value="1"/>
</dbReference>
<keyword evidence="2" id="KW-1185">Reference proteome</keyword>
<dbReference type="InterPro" id="IPR036388">
    <property type="entry name" value="WH-like_DNA-bd_sf"/>
</dbReference>
<proteinExistence type="predicted"/>
<dbReference type="InterPro" id="IPR016032">
    <property type="entry name" value="Sig_transdc_resp-reg_C-effctor"/>
</dbReference>
<comment type="caution">
    <text evidence="1">The sequence shown here is derived from an EMBL/GenBank/DDBJ whole genome shotgun (WGS) entry which is preliminary data.</text>
</comment>